<dbReference type="AlphaFoldDB" id="A0AA37GSN7"/>
<keyword evidence="1" id="KW-1133">Transmembrane helix</keyword>
<keyword evidence="3" id="KW-1185">Reference proteome</keyword>
<dbReference type="Proteomes" id="UP001055172">
    <property type="component" value="Unassembled WGS sequence"/>
</dbReference>
<sequence length="683" mass="75207">MTGHGYSYVGSPAEDIELVSSKNPHSDITTTEATPEAPLSTSRSRYLARTFVLLLVPLGITGYYYWIWLYLLSRDLDEAVKYGSANESWVFWSWFIVGVFALDWAAHGLVGVELAMLETSFWRAPHLIGLLSHSETTWGGPGGWVKCLTKLFKERNMAAITSWYTSLNTYRLWYLLAFLTLSLYVGMPLSGITMELSDGYVPLDEAPMVVGRNSTDFNARYYSQNPSTANGAVTKGAENAWKVGSPAVLPGISIIYTPKQINRKDHDDMAQIPNNLPTNSGAPEMFLVPQARVPISGTSWGLRAEYNCSVVEDVSEFTILGHYTGEFCFGGPQKDCAHAHMVDKSSNIWSYMEVGARMPMIGPPQVYSPTYDDTAPDAFGSGNGSQLDIFEYALWQVRVKTSYAEIENFNNTVGPTVKGLDSPFMKADNGSWVANATFFDQKNYTMKVKAKNDVWQRLIIQGRQTLEVAAPIGVRCVIKSALGSALIDPVTSTFSDFRTEYPKPPNDPEVKAPSAVGRLGTQVERFVATAGVDDIFTSINTRVTIAESNSVSLKKFVSSPEMQKSISMGYVKEVLDLMYDGQYGFEGSWHHGQLASSRKGKILTTGDLSPLSAVIPFAIWTFGSLVLGLVYGFRRRAADSLSGFSVFRLGVRSAEKLEGSGLVEAKDAEDVDKLWRLSGSLDK</sequence>
<reference evidence="2 3" key="1">
    <citation type="submission" date="2021-07" db="EMBL/GenBank/DDBJ databases">
        <title>Genome data of Colletotrichum spaethianum.</title>
        <authorList>
            <person name="Utami Y.D."/>
            <person name="Hiruma K."/>
        </authorList>
    </citation>
    <scope>NUCLEOTIDE SEQUENCE [LARGE SCALE GENOMIC DNA]</scope>
    <source>
        <strain evidence="2 3">MAFF 242679</strain>
    </source>
</reference>
<name>A0AA37GSN7_9PEZI</name>
<organism evidence="2 3">
    <name type="scientific">Colletotrichum liriopes</name>
    <dbReference type="NCBI Taxonomy" id="708192"/>
    <lineage>
        <taxon>Eukaryota</taxon>
        <taxon>Fungi</taxon>
        <taxon>Dikarya</taxon>
        <taxon>Ascomycota</taxon>
        <taxon>Pezizomycotina</taxon>
        <taxon>Sordariomycetes</taxon>
        <taxon>Hypocreomycetidae</taxon>
        <taxon>Glomerellales</taxon>
        <taxon>Glomerellaceae</taxon>
        <taxon>Colletotrichum</taxon>
        <taxon>Colletotrichum spaethianum species complex</taxon>
    </lineage>
</organism>
<keyword evidence="1" id="KW-0812">Transmembrane</keyword>
<comment type="caution">
    <text evidence="2">The sequence shown here is derived from an EMBL/GenBank/DDBJ whole genome shotgun (WGS) entry which is preliminary data.</text>
</comment>
<evidence type="ECO:0000313" key="3">
    <source>
        <dbReference type="Proteomes" id="UP001055172"/>
    </source>
</evidence>
<feature type="transmembrane region" description="Helical" evidence="1">
    <location>
        <begin position="91"/>
        <end position="117"/>
    </location>
</feature>
<feature type="transmembrane region" description="Helical" evidence="1">
    <location>
        <begin position="172"/>
        <end position="192"/>
    </location>
</feature>
<evidence type="ECO:0000313" key="2">
    <source>
        <dbReference type="EMBL" id="GJC86104.1"/>
    </source>
</evidence>
<feature type="transmembrane region" description="Helical" evidence="1">
    <location>
        <begin position="613"/>
        <end position="633"/>
    </location>
</feature>
<keyword evidence="1" id="KW-0472">Membrane</keyword>
<proteinExistence type="predicted"/>
<evidence type="ECO:0000256" key="1">
    <source>
        <dbReference type="SAM" id="Phobius"/>
    </source>
</evidence>
<dbReference type="EMBL" id="BPPX01000020">
    <property type="protein sequence ID" value="GJC86104.1"/>
    <property type="molecule type" value="Genomic_DNA"/>
</dbReference>
<gene>
    <name evidence="2" type="ORF">ColLi_08942</name>
</gene>
<accession>A0AA37GSN7</accession>
<protein>
    <submittedName>
        <fullName evidence="2">Uncharacterized protein</fullName>
    </submittedName>
</protein>
<feature type="transmembrane region" description="Helical" evidence="1">
    <location>
        <begin position="51"/>
        <end position="71"/>
    </location>
</feature>